<dbReference type="Gene3D" id="2.40.110.10">
    <property type="entry name" value="Butyryl-CoA Dehydrogenase, subunit A, domain 2"/>
    <property type="match status" value="1"/>
</dbReference>
<dbReference type="InterPro" id="IPR050741">
    <property type="entry name" value="Acyl-CoA_dehydrogenase"/>
</dbReference>
<dbReference type="InterPro" id="IPR046373">
    <property type="entry name" value="Acyl-CoA_Oxase/DH_mid-dom_sf"/>
</dbReference>
<dbReference type="InterPro" id="IPR006089">
    <property type="entry name" value="Acyl-CoA_DH_CS"/>
</dbReference>
<evidence type="ECO:0000256" key="1">
    <source>
        <dbReference type="ARBA" id="ARBA00001974"/>
    </source>
</evidence>
<reference evidence="11" key="1">
    <citation type="journal article" date="2017" name="bioRxiv">
        <title>Comparative analysis of the genomes of Stylophora pistillata and Acropora digitifera provides evidence for extensive differences between species of corals.</title>
        <authorList>
            <person name="Voolstra C.R."/>
            <person name="Li Y."/>
            <person name="Liew Y.J."/>
            <person name="Baumgarten S."/>
            <person name="Zoccola D."/>
            <person name="Flot J.-F."/>
            <person name="Tambutte S."/>
            <person name="Allemand D."/>
            <person name="Aranda M."/>
        </authorList>
    </citation>
    <scope>NUCLEOTIDE SEQUENCE [LARGE SCALE GENOMIC DNA]</scope>
</reference>
<sequence>MAALVRALMTRSTQFRPLFKLFSTSTYCRAAPNLRKESYEVNHESIFTEDHAELRKSLNKLIEKEINPYVDEWENLKKFPAHEVFKKLGSAGFFGVNKPTKYGGLGLDYSFSVAMAEELGSIKCGAVPMAIGVQADMATPALIRFGSEELKQEFLVPTIAGDVVACLGVSEPGAGSDVASIKTTAVKKGDDYIINGSKLWITNGLQADWICLLVNTSEGPPHKNKSLICVPLNLPGVQKARNINKLGMHSSDTAELFFEDVKVPQSYLIGQEGMGFPYQMFQFVEERVFAGASVLLSMERLISQTASYCKERKAFGKSILDNQYVHFRLAELQTEVELLRSLVYRTTDLYMKGKDVNKLASMLKLKAGRLAREVPDSCLQFWGGMGFTSEVEVSRAYRDNRLLSIGGGADEVMLSIICKYMGTFPQDQQLF</sequence>
<evidence type="ECO:0000256" key="3">
    <source>
        <dbReference type="ARBA" id="ARBA00022630"/>
    </source>
</evidence>
<proteinExistence type="inferred from homology"/>
<evidence type="ECO:0000313" key="10">
    <source>
        <dbReference type="EMBL" id="PFX24851.1"/>
    </source>
</evidence>
<dbReference type="PANTHER" id="PTHR48083:SF6">
    <property type="entry name" value="ACYL-COA DEHYDROGENASE 6"/>
    <property type="match status" value="1"/>
</dbReference>
<dbReference type="OrthoDB" id="10262177at2759"/>
<dbReference type="AlphaFoldDB" id="A0A2B4S4M1"/>
<comment type="similarity">
    <text evidence="2 6">Belongs to the acyl-CoA dehydrogenase family.</text>
</comment>
<feature type="domain" description="Acyl-CoA dehydrogenase/oxidase N-terminal" evidence="9">
    <location>
        <begin position="48"/>
        <end position="162"/>
    </location>
</feature>
<dbReference type="SUPFAM" id="SSF47203">
    <property type="entry name" value="Acyl-CoA dehydrogenase C-terminal domain-like"/>
    <property type="match status" value="1"/>
</dbReference>
<evidence type="ECO:0000259" key="7">
    <source>
        <dbReference type="Pfam" id="PF00441"/>
    </source>
</evidence>
<dbReference type="InterPro" id="IPR036250">
    <property type="entry name" value="AcylCo_DH-like_C"/>
</dbReference>
<dbReference type="PROSITE" id="PS00073">
    <property type="entry name" value="ACYL_COA_DH_2"/>
    <property type="match status" value="1"/>
</dbReference>
<keyword evidence="11" id="KW-1185">Reference proteome</keyword>
<dbReference type="GO" id="GO:0005737">
    <property type="term" value="C:cytoplasm"/>
    <property type="evidence" value="ECO:0007669"/>
    <property type="project" value="TreeGrafter"/>
</dbReference>
<evidence type="ECO:0000259" key="9">
    <source>
        <dbReference type="Pfam" id="PF02771"/>
    </source>
</evidence>
<comment type="cofactor">
    <cofactor evidence="1 6">
        <name>FAD</name>
        <dbReference type="ChEBI" id="CHEBI:57692"/>
    </cofactor>
</comment>
<dbReference type="EMBL" id="LSMT01000165">
    <property type="protein sequence ID" value="PFX24851.1"/>
    <property type="molecule type" value="Genomic_DNA"/>
</dbReference>
<name>A0A2B4S4M1_STYPI</name>
<organism evidence="10 11">
    <name type="scientific">Stylophora pistillata</name>
    <name type="common">Smooth cauliflower coral</name>
    <dbReference type="NCBI Taxonomy" id="50429"/>
    <lineage>
        <taxon>Eukaryota</taxon>
        <taxon>Metazoa</taxon>
        <taxon>Cnidaria</taxon>
        <taxon>Anthozoa</taxon>
        <taxon>Hexacorallia</taxon>
        <taxon>Scleractinia</taxon>
        <taxon>Astrocoeniina</taxon>
        <taxon>Pocilloporidae</taxon>
        <taxon>Stylophora</taxon>
    </lineage>
</organism>
<dbReference type="Gene3D" id="1.20.140.10">
    <property type="entry name" value="Butyryl-CoA Dehydrogenase, subunit A, domain 3"/>
    <property type="match status" value="1"/>
</dbReference>
<keyword evidence="4 6" id="KW-0274">FAD</keyword>
<evidence type="ECO:0000256" key="2">
    <source>
        <dbReference type="ARBA" id="ARBA00009347"/>
    </source>
</evidence>
<dbReference type="GO" id="GO:0033539">
    <property type="term" value="P:fatty acid beta-oxidation using acyl-CoA dehydrogenase"/>
    <property type="evidence" value="ECO:0007669"/>
    <property type="project" value="TreeGrafter"/>
</dbReference>
<dbReference type="SUPFAM" id="SSF56645">
    <property type="entry name" value="Acyl-CoA dehydrogenase NM domain-like"/>
    <property type="match status" value="1"/>
</dbReference>
<dbReference type="Proteomes" id="UP000225706">
    <property type="component" value="Unassembled WGS sequence"/>
</dbReference>
<dbReference type="GO" id="GO:0050660">
    <property type="term" value="F:flavin adenine dinucleotide binding"/>
    <property type="evidence" value="ECO:0007669"/>
    <property type="project" value="InterPro"/>
</dbReference>
<dbReference type="PROSITE" id="PS00072">
    <property type="entry name" value="ACYL_COA_DH_1"/>
    <property type="match status" value="1"/>
</dbReference>
<keyword evidence="3 6" id="KW-0285">Flavoprotein</keyword>
<dbReference type="Pfam" id="PF02771">
    <property type="entry name" value="Acyl-CoA_dh_N"/>
    <property type="match status" value="1"/>
</dbReference>
<dbReference type="InterPro" id="IPR013786">
    <property type="entry name" value="AcylCoA_DH/ox_N"/>
</dbReference>
<dbReference type="PANTHER" id="PTHR48083">
    <property type="entry name" value="MEDIUM-CHAIN SPECIFIC ACYL-COA DEHYDROGENASE, MITOCHONDRIAL-RELATED"/>
    <property type="match status" value="1"/>
</dbReference>
<protein>
    <submittedName>
        <fullName evidence="10">Putative acyl-CoA dehydrogenase 6</fullName>
    </submittedName>
</protein>
<accession>A0A2B4S4M1</accession>
<evidence type="ECO:0000313" key="11">
    <source>
        <dbReference type="Proteomes" id="UP000225706"/>
    </source>
</evidence>
<dbReference type="InterPro" id="IPR006091">
    <property type="entry name" value="Acyl-CoA_Oxase/DH_mid-dom"/>
</dbReference>
<feature type="domain" description="Acyl-CoA oxidase/dehydrogenase middle" evidence="8">
    <location>
        <begin position="166"/>
        <end position="261"/>
    </location>
</feature>
<dbReference type="Pfam" id="PF02770">
    <property type="entry name" value="Acyl-CoA_dh_M"/>
    <property type="match status" value="1"/>
</dbReference>
<dbReference type="FunFam" id="2.40.110.10:FF:000002">
    <property type="entry name" value="Acyl-CoA dehydrogenase fadE12"/>
    <property type="match status" value="1"/>
</dbReference>
<evidence type="ECO:0000256" key="6">
    <source>
        <dbReference type="RuleBase" id="RU362125"/>
    </source>
</evidence>
<gene>
    <name evidence="10" type="primary">acdh-6</name>
    <name evidence="10" type="ORF">AWC38_SpisGene10533</name>
</gene>
<comment type="caution">
    <text evidence="10">The sequence shown here is derived from an EMBL/GenBank/DDBJ whole genome shotgun (WGS) entry which is preliminary data.</text>
</comment>
<dbReference type="Gene3D" id="1.10.540.10">
    <property type="entry name" value="Acyl-CoA dehydrogenase/oxidase, N-terminal domain"/>
    <property type="match status" value="1"/>
</dbReference>
<dbReference type="GO" id="GO:0003995">
    <property type="term" value="F:acyl-CoA dehydrogenase activity"/>
    <property type="evidence" value="ECO:0007669"/>
    <property type="project" value="InterPro"/>
</dbReference>
<evidence type="ECO:0000256" key="4">
    <source>
        <dbReference type="ARBA" id="ARBA00022827"/>
    </source>
</evidence>
<dbReference type="Pfam" id="PF00441">
    <property type="entry name" value="Acyl-CoA_dh_1"/>
    <property type="match status" value="1"/>
</dbReference>
<keyword evidence="5 6" id="KW-0560">Oxidoreductase</keyword>
<dbReference type="InterPro" id="IPR037069">
    <property type="entry name" value="AcylCoA_DH/ox_N_sf"/>
</dbReference>
<dbReference type="InterPro" id="IPR009075">
    <property type="entry name" value="AcylCo_DH/oxidase_C"/>
</dbReference>
<evidence type="ECO:0000259" key="8">
    <source>
        <dbReference type="Pfam" id="PF02770"/>
    </source>
</evidence>
<dbReference type="InterPro" id="IPR009100">
    <property type="entry name" value="AcylCoA_DH/oxidase_NM_dom_sf"/>
</dbReference>
<evidence type="ECO:0000256" key="5">
    <source>
        <dbReference type="ARBA" id="ARBA00023002"/>
    </source>
</evidence>
<feature type="domain" description="Acyl-CoA dehydrogenase/oxidase C-terminal" evidence="7">
    <location>
        <begin position="273"/>
        <end position="419"/>
    </location>
</feature>
<dbReference type="STRING" id="50429.A0A2B4S4M1"/>